<feature type="transmembrane region" description="Helical" evidence="6">
    <location>
        <begin position="187"/>
        <end position="204"/>
    </location>
</feature>
<evidence type="ECO:0000256" key="6">
    <source>
        <dbReference type="SAM" id="Phobius"/>
    </source>
</evidence>
<dbReference type="OrthoDB" id="6133115at2759"/>
<evidence type="ECO:0000256" key="4">
    <source>
        <dbReference type="ARBA" id="ARBA00022989"/>
    </source>
</evidence>
<feature type="transmembrane region" description="Helical" evidence="6">
    <location>
        <begin position="51"/>
        <end position="77"/>
    </location>
</feature>
<dbReference type="GO" id="GO:0016020">
    <property type="term" value="C:membrane"/>
    <property type="evidence" value="ECO:0007669"/>
    <property type="project" value="UniProtKB-SubCell"/>
</dbReference>
<dbReference type="KEGG" id="tasa:A1Q1_07951"/>
<proteinExistence type="inferred from homology"/>
<protein>
    <recommendedName>
        <fullName evidence="7">Major facilitator superfamily (MFS) profile domain-containing protein</fullName>
    </recommendedName>
</protein>
<keyword evidence="4 6" id="KW-1133">Transmembrane helix</keyword>
<dbReference type="SUPFAM" id="SSF103473">
    <property type="entry name" value="MFS general substrate transporter"/>
    <property type="match status" value="1"/>
</dbReference>
<dbReference type="Gene3D" id="1.20.1250.20">
    <property type="entry name" value="MFS general substrate transporter like domains"/>
    <property type="match status" value="1"/>
</dbReference>
<evidence type="ECO:0000313" key="9">
    <source>
        <dbReference type="Proteomes" id="UP000002748"/>
    </source>
</evidence>
<evidence type="ECO:0000256" key="1">
    <source>
        <dbReference type="ARBA" id="ARBA00004141"/>
    </source>
</evidence>
<dbReference type="PANTHER" id="PTHR48022">
    <property type="entry name" value="PLASTIDIC GLUCOSE TRANSPORTER 4"/>
    <property type="match status" value="1"/>
</dbReference>
<dbReference type="InterPro" id="IPR036259">
    <property type="entry name" value="MFS_trans_sf"/>
</dbReference>
<dbReference type="AlphaFoldDB" id="J6F1Q1"/>
<dbReference type="PROSITE" id="PS50850">
    <property type="entry name" value="MFS"/>
    <property type="match status" value="1"/>
</dbReference>
<evidence type="ECO:0000256" key="5">
    <source>
        <dbReference type="ARBA" id="ARBA00023136"/>
    </source>
</evidence>
<accession>J6F1Q1</accession>
<dbReference type="HOGENOM" id="CLU_506404_0_0_1"/>
<dbReference type="InterPro" id="IPR050360">
    <property type="entry name" value="MFS_Sugar_Transporters"/>
</dbReference>
<evidence type="ECO:0000256" key="3">
    <source>
        <dbReference type="ARBA" id="ARBA00022692"/>
    </source>
</evidence>
<keyword evidence="3 6" id="KW-0812">Transmembrane</keyword>
<keyword evidence="5 6" id="KW-0472">Membrane</keyword>
<dbReference type="InterPro" id="IPR020846">
    <property type="entry name" value="MFS_dom"/>
</dbReference>
<evidence type="ECO:0000259" key="7">
    <source>
        <dbReference type="PROSITE" id="PS50850"/>
    </source>
</evidence>
<dbReference type="GO" id="GO:0005351">
    <property type="term" value="F:carbohydrate:proton symporter activity"/>
    <property type="evidence" value="ECO:0007669"/>
    <property type="project" value="TreeGrafter"/>
</dbReference>
<evidence type="ECO:0000256" key="2">
    <source>
        <dbReference type="ARBA" id="ARBA00010992"/>
    </source>
</evidence>
<reference evidence="8 9" key="1">
    <citation type="journal article" date="2012" name="Eukaryot. Cell">
        <title>Draft genome sequence of CBS 2479, the standard type strain of Trichosporon asahii.</title>
        <authorList>
            <person name="Yang R.Y."/>
            <person name="Li H.T."/>
            <person name="Zhu H."/>
            <person name="Zhou G.P."/>
            <person name="Wang M."/>
            <person name="Wang L."/>
        </authorList>
    </citation>
    <scope>NUCLEOTIDE SEQUENCE [LARGE SCALE GENOMIC DNA]</scope>
    <source>
        <strain evidence="9">ATCC 90039 / CBS 2479 / JCM 2466 / KCTC 7840 / NCYC 2677 / UAMH 7654</strain>
    </source>
</reference>
<dbReference type="InterPro" id="IPR005828">
    <property type="entry name" value="MFS_sugar_transport-like"/>
</dbReference>
<name>J6F1Q1_TRIAS</name>
<sequence length="538" mass="57132">MLAKYHANGDMDDELVLWELKEINRALEIEKMAKNVGYSEFFKTKGNRKRLFIILFVGFSAQWVGNGIISFYVVSILESAGITNPTDQTAYNGGLQIWNWFSAIGGGLVCERFGRRKMWLTSSIGQFFSYAVITLCSALYANGHAKAGYPVLASLFVYFFFYSIAFTPLLLAYPIEILPYTLRSKGVSILLFCTLTATMLNTFVNPLALEALEWKYYFVFLGMIVIVTIVIYFYYPETQGHSLEEIAVIFDGPAAKTTADDDDDFVAPEERRGTLDPLGPRLGAARGLSQGDLLVPAADEALELHSFGEGIFGELLADNNIGVLASVKPAGKVGQNAAAEVVAERCEGRPLVLVQLGAVCEVLGHAGHVVGEVSLEQLGRGLLGQGVAEAGVAAGRVVAAGAQVAIPDRPLATRILIRVGHAALEALDELDAGVVDIRAPARGAAAAVALGRDKLGRAGRNVPVGHEAAVRGLVPHVVAVHGLAVRRARDGDLRAGGVRGDDAAAGVGLRATVESLLDGVGARGGDGGGKGSDDQVEH</sequence>
<dbReference type="PANTHER" id="PTHR48022:SF64">
    <property type="entry name" value="MAJOR FACILITATOR SUPERFAMILY (MFS) PROFILE DOMAIN-CONTAINING PROTEIN"/>
    <property type="match status" value="1"/>
</dbReference>
<dbReference type="Proteomes" id="UP000002748">
    <property type="component" value="Unassembled WGS sequence"/>
</dbReference>
<dbReference type="RefSeq" id="XP_014181612.1">
    <property type="nucleotide sequence ID" value="XM_014326137.1"/>
</dbReference>
<feature type="transmembrane region" description="Helical" evidence="6">
    <location>
        <begin position="216"/>
        <end position="235"/>
    </location>
</feature>
<feature type="transmembrane region" description="Helical" evidence="6">
    <location>
        <begin position="151"/>
        <end position="175"/>
    </location>
</feature>
<gene>
    <name evidence="8" type="ORF">A1Q1_07951</name>
</gene>
<feature type="domain" description="Major facilitator superfamily (MFS) profile" evidence="7">
    <location>
        <begin position="1"/>
        <end position="239"/>
    </location>
</feature>
<evidence type="ECO:0000313" key="8">
    <source>
        <dbReference type="EMBL" id="EJT50889.1"/>
    </source>
</evidence>
<comment type="similarity">
    <text evidence="2">Belongs to the major facilitator superfamily. Sugar transporter (TC 2.A.1.1) family.</text>
</comment>
<dbReference type="GeneID" id="25991463"/>
<feature type="transmembrane region" description="Helical" evidence="6">
    <location>
        <begin position="127"/>
        <end position="145"/>
    </location>
</feature>
<comment type="caution">
    <text evidence="8">The sequence shown here is derived from an EMBL/GenBank/DDBJ whole genome shotgun (WGS) entry which is preliminary data.</text>
</comment>
<organism evidence="8 9">
    <name type="scientific">Trichosporon asahii var. asahii (strain ATCC 90039 / CBS 2479 / JCM 2466 / KCTC 7840 / NBRC 103889/ NCYC 2677 / UAMH 7654)</name>
    <name type="common">Yeast</name>
    <dbReference type="NCBI Taxonomy" id="1186058"/>
    <lineage>
        <taxon>Eukaryota</taxon>
        <taxon>Fungi</taxon>
        <taxon>Dikarya</taxon>
        <taxon>Basidiomycota</taxon>
        <taxon>Agaricomycotina</taxon>
        <taxon>Tremellomycetes</taxon>
        <taxon>Trichosporonales</taxon>
        <taxon>Trichosporonaceae</taxon>
        <taxon>Trichosporon</taxon>
    </lineage>
</organism>
<dbReference type="VEuPathDB" id="FungiDB:A1Q1_07951"/>
<comment type="subcellular location">
    <subcellularLocation>
        <location evidence="1">Membrane</location>
        <topology evidence="1">Multi-pass membrane protein</topology>
    </subcellularLocation>
</comment>
<dbReference type="EMBL" id="ALBS01000084">
    <property type="protein sequence ID" value="EJT50889.1"/>
    <property type="molecule type" value="Genomic_DNA"/>
</dbReference>
<dbReference type="Pfam" id="PF00083">
    <property type="entry name" value="Sugar_tr"/>
    <property type="match status" value="1"/>
</dbReference>